<keyword evidence="4 7" id="KW-0812">Transmembrane</keyword>
<dbReference type="Pfam" id="PF00528">
    <property type="entry name" value="BPD_transp_1"/>
    <property type="match status" value="1"/>
</dbReference>
<feature type="transmembrane region" description="Helical" evidence="7">
    <location>
        <begin position="47"/>
        <end position="64"/>
    </location>
</feature>
<sequence>MSVPKIPIGEWVESLEGWLETNFEPFFNGVKTVVGSIVDGLADGFNFFPPLVVIAIFTILAFWLGRYRLAAFTLLGLLLVLNLGYWAHTMDTLALVLTASFISIVIGVPLGILCAGNKKVQSVITPLLDLMQTMPAFVYLLPAVAFFSLGVVPGVIASVIFSIPPTIRLTSLGIRQVPEDLVEAADAFGSTSMQKLFKVQLPIAIPTIMAGINQTIMLSLSMVVIASMIGAQGVGADVYKAVTQAKTGVGTEAGLAVVVLAIMLDRMTQKLAKKNKKSKKG</sequence>
<dbReference type="OrthoDB" id="9801163at2"/>
<keyword evidence="5 7" id="KW-1133">Transmembrane helix</keyword>
<comment type="caution">
    <text evidence="9">The sequence shown here is derived from an EMBL/GenBank/DDBJ whole genome shotgun (WGS) entry which is preliminary data.</text>
</comment>
<keyword evidence="6 7" id="KW-0472">Membrane</keyword>
<dbReference type="InterPro" id="IPR000515">
    <property type="entry name" value="MetI-like"/>
</dbReference>
<keyword evidence="3" id="KW-1003">Cell membrane</keyword>
<dbReference type="SUPFAM" id="SSF161098">
    <property type="entry name" value="MetI-like"/>
    <property type="match status" value="1"/>
</dbReference>
<dbReference type="RefSeq" id="WP_068647509.1">
    <property type="nucleotide sequence ID" value="NZ_CP043611.1"/>
</dbReference>
<dbReference type="CDD" id="cd06261">
    <property type="entry name" value="TM_PBP2"/>
    <property type="match status" value="1"/>
</dbReference>
<dbReference type="GO" id="GO:0015226">
    <property type="term" value="F:carnitine transmembrane transporter activity"/>
    <property type="evidence" value="ECO:0007669"/>
    <property type="project" value="TreeGrafter"/>
</dbReference>
<name>A0A168PZV0_9BACL</name>
<dbReference type="PANTHER" id="PTHR47737:SF1">
    <property type="entry name" value="GLYCINE BETAINE_PROLINE BETAINE TRANSPORT SYSTEM PERMEASE PROTEIN PROW"/>
    <property type="match status" value="1"/>
</dbReference>
<proteinExistence type="inferred from homology"/>
<dbReference type="Proteomes" id="UP000077355">
    <property type="component" value="Unassembled WGS sequence"/>
</dbReference>
<comment type="similarity">
    <text evidence="7">Belongs to the binding-protein-dependent transport system permease family.</text>
</comment>
<keyword evidence="2 7" id="KW-0813">Transport</keyword>
<dbReference type="PROSITE" id="PS50928">
    <property type="entry name" value="ABC_TM1"/>
    <property type="match status" value="1"/>
</dbReference>
<dbReference type="AlphaFoldDB" id="A0A168PZV0"/>
<evidence type="ECO:0000313" key="10">
    <source>
        <dbReference type="Proteomes" id="UP000077355"/>
    </source>
</evidence>
<accession>A0A168PZV0</accession>
<dbReference type="Gene3D" id="1.10.3720.10">
    <property type="entry name" value="MetI-like"/>
    <property type="match status" value="1"/>
</dbReference>
<evidence type="ECO:0000256" key="7">
    <source>
        <dbReference type="RuleBase" id="RU363032"/>
    </source>
</evidence>
<evidence type="ECO:0000259" key="8">
    <source>
        <dbReference type="PROSITE" id="PS50928"/>
    </source>
</evidence>
<comment type="subcellular location">
    <subcellularLocation>
        <location evidence="7">Cell membrane</location>
        <topology evidence="7">Multi-pass membrane protein</topology>
    </subcellularLocation>
    <subcellularLocation>
        <location evidence="1">Membrane</location>
        <topology evidence="1">Multi-pass membrane protein</topology>
    </subcellularLocation>
</comment>
<dbReference type="GO" id="GO:0005275">
    <property type="term" value="F:amine transmembrane transporter activity"/>
    <property type="evidence" value="ECO:0007669"/>
    <property type="project" value="TreeGrafter"/>
</dbReference>
<reference evidence="9 10" key="1">
    <citation type="submission" date="2016-03" db="EMBL/GenBank/DDBJ databases">
        <title>Draft genome sequence of Paenibacillus antarcticus CECT 5836.</title>
        <authorList>
            <person name="Shin S.-K."/>
            <person name="Yi H."/>
        </authorList>
    </citation>
    <scope>NUCLEOTIDE SEQUENCE [LARGE SCALE GENOMIC DNA]</scope>
    <source>
        <strain evidence="9 10">CECT 5836</strain>
    </source>
</reference>
<evidence type="ECO:0000256" key="3">
    <source>
        <dbReference type="ARBA" id="ARBA00022475"/>
    </source>
</evidence>
<dbReference type="GO" id="GO:0031460">
    <property type="term" value="P:glycine betaine transport"/>
    <property type="evidence" value="ECO:0007669"/>
    <property type="project" value="TreeGrafter"/>
</dbReference>
<feature type="transmembrane region" description="Helical" evidence="7">
    <location>
        <begin position="69"/>
        <end position="87"/>
    </location>
</feature>
<dbReference type="FunFam" id="1.10.3720.10:FF:000001">
    <property type="entry name" value="Glycine betaine ABC transporter, permease"/>
    <property type="match status" value="1"/>
</dbReference>
<evidence type="ECO:0000313" key="9">
    <source>
        <dbReference type="EMBL" id="OAB47236.1"/>
    </source>
</evidence>
<evidence type="ECO:0000256" key="2">
    <source>
        <dbReference type="ARBA" id="ARBA00022448"/>
    </source>
</evidence>
<feature type="transmembrane region" description="Helical" evidence="7">
    <location>
        <begin position="136"/>
        <end position="163"/>
    </location>
</feature>
<feature type="transmembrane region" description="Helical" evidence="7">
    <location>
        <begin position="203"/>
        <end position="225"/>
    </location>
</feature>
<dbReference type="InterPro" id="IPR035906">
    <property type="entry name" value="MetI-like_sf"/>
</dbReference>
<dbReference type="PANTHER" id="PTHR47737">
    <property type="entry name" value="GLYCINE BETAINE/PROLINE BETAINE TRANSPORT SYSTEM PERMEASE PROTEIN PROW"/>
    <property type="match status" value="1"/>
</dbReference>
<feature type="domain" description="ABC transmembrane type-1" evidence="8">
    <location>
        <begin position="89"/>
        <end position="268"/>
    </location>
</feature>
<organism evidence="9 10">
    <name type="scientific">Paenibacillus antarcticus</name>
    <dbReference type="NCBI Taxonomy" id="253703"/>
    <lineage>
        <taxon>Bacteria</taxon>
        <taxon>Bacillati</taxon>
        <taxon>Bacillota</taxon>
        <taxon>Bacilli</taxon>
        <taxon>Bacillales</taxon>
        <taxon>Paenibacillaceae</taxon>
        <taxon>Paenibacillus</taxon>
    </lineage>
</organism>
<protein>
    <submittedName>
        <fullName evidence="9">Glycine/betaine ABC transporter</fullName>
    </submittedName>
</protein>
<gene>
    <name evidence="9" type="ORF">PBAT_05880</name>
</gene>
<feature type="transmembrane region" description="Helical" evidence="7">
    <location>
        <begin position="93"/>
        <end position="115"/>
    </location>
</feature>
<keyword evidence="10" id="KW-1185">Reference proteome</keyword>
<dbReference type="GO" id="GO:0043190">
    <property type="term" value="C:ATP-binding cassette (ABC) transporter complex"/>
    <property type="evidence" value="ECO:0007669"/>
    <property type="project" value="TreeGrafter"/>
</dbReference>
<evidence type="ECO:0000256" key="4">
    <source>
        <dbReference type="ARBA" id="ARBA00022692"/>
    </source>
</evidence>
<evidence type="ECO:0000256" key="6">
    <source>
        <dbReference type="ARBA" id="ARBA00023136"/>
    </source>
</evidence>
<evidence type="ECO:0000256" key="1">
    <source>
        <dbReference type="ARBA" id="ARBA00004141"/>
    </source>
</evidence>
<evidence type="ECO:0000256" key="5">
    <source>
        <dbReference type="ARBA" id="ARBA00022989"/>
    </source>
</evidence>
<dbReference type="GO" id="GO:0015871">
    <property type="term" value="P:choline transport"/>
    <property type="evidence" value="ECO:0007669"/>
    <property type="project" value="TreeGrafter"/>
</dbReference>
<dbReference type="EMBL" id="LVJI01000007">
    <property type="protein sequence ID" value="OAB47236.1"/>
    <property type="molecule type" value="Genomic_DNA"/>
</dbReference>